<feature type="compositionally biased region" description="Low complexity" evidence="4">
    <location>
        <begin position="491"/>
        <end position="502"/>
    </location>
</feature>
<keyword evidence="9" id="KW-1185">Reference proteome</keyword>
<feature type="domain" description="Methyl-accepting transducer" evidence="6">
    <location>
        <begin position="264"/>
        <end position="472"/>
    </location>
</feature>
<dbReference type="Pfam" id="PF00672">
    <property type="entry name" value="HAMP"/>
    <property type="match status" value="1"/>
</dbReference>
<evidence type="ECO:0000313" key="9">
    <source>
        <dbReference type="Proteomes" id="UP000295129"/>
    </source>
</evidence>
<accession>A0A4R6DF93</accession>
<dbReference type="InterPro" id="IPR004089">
    <property type="entry name" value="MCPsignal_dom"/>
</dbReference>
<dbReference type="GO" id="GO:0006935">
    <property type="term" value="P:chemotaxis"/>
    <property type="evidence" value="ECO:0007669"/>
    <property type="project" value="UniProtKB-KW"/>
</dbReference>
<feature type="transmembrane region" description="Helical" evidence="5">
    <location>
        <begin position="12"/>
        <end position="30"/>
    </location>
</feature>
<sequence>MLSNLSIGIRLIGAFLIVALFSAVVGLVGLSNASKLNDLTSALYQREALGISYIKEANINLIYLGRDRLSFLMASSQAERDRILEDIKKVKANYTSLIAKAQPLFYTEAGKEKMATLQRIWPTYENDLNHMLELAAATELREHTPELRQSIESVRKSANAMDDLITELSQQKEDNARQASEDGDELYQQSRSTLIVIIVGAVLSGILLGVFISRSVTLPLARVVEVANRISDGDLTARINSRGRDEVARLSNAMSAMIEKLSQIIGQVRNAADNLSSASEEVSATAQNLSQSSSEQAASIEELTASVTQNTENAKVTNSIASQASGQASEGGGAVSETVGAMKRIADKIGIIDDIAYQTNLLALNAAIEAARAGEHGKGFAVVAAEVRKLAERSQEAAQEISEVASGSVQLAEKAGQLLGEIVPGISKTADLVAEITAGSQEQASGINQLNQTTQQNAAASEELAATAEEMSGQAVQLQELMSFFRMTDNGSMRASSGRGSRPAPPSPAHPAVPDGDFVRFNDGRHAWAQS</sequence>
<evidence type="ECO:0000256" key="4">
    <source>
        <dbReference type="SAM" id="MobiDB-lite"/>
    </source>
</evidence>
<evidence type="ECO:0000313" key="8">
    <source>
        <dbReference type="EMBL" id="TDN43247.1"/>
    </source>
</evidence>
<evidence type="ECO:0000256" key="5">
    <source>
        <dbReference type="SAM" id="Phobius"/>
    </source>
</evidence>
<protein>
    <submittedName>
        <fullName evidence="8">Methyl-accepting chemotaxis protein</fullName>
    </submittedName>
</protein>
<keyword evidence="5" id="KW-1133">Transmembrane helix</keyword>
<keyword evidence="5" id="KW-0472">Membrane</keyword>
<dbReference type="Gene3D" id="6.10.340.10">
    <property type="match status" value="1"/>
</dbReference>
<dbReference type="PRINTS" id="PR00260">
    <property type="entry name" value="CHEMTRNSDUCR"/>
</dbReference>
<dbReference type="InterPro" id="IPR003660">
    <property type="entry name" value="HAMP_dom"/>
</dbReference>
<dbReference type="GO" id="GO:0007165">
    <property type="term" value="P:signal transduction"/>
    <property type="evidence" value="ECO:0007669"/>
    <property type="project" value="UniProtKB-KW"/>
</dbReference>
<evidence type="ECO:0000259" key="7">
    <source>
        <dbReference type="PROSITE" id="PS50885"/>
    </source>
</evidence>
<name>A0A4R6DF93_9RHOO</name>
<feature type="region of interest" description="Disordered" evidence="4">
    <location>
        <begin position="490"/>
        <end position="531"/>
    </location>
</feature>
<comment type="caution">
    <text evidence="8">The sequence shown here is derived from an EMBL/GenBank/DDBJ whole genome shotgun (WGS) entry which is preliminary data.</text>
</comment>
<dbReference type="Proteomes" id="UP000295129">
    <property type="component" value="Unassembled WGS sequence"/>
</dbReference>
<keyword evidence="5" id="KW-0812">Transmembrane</keyword>
<dbReference type="PANTHER" id="PTHR43531:SF11">
    <property type="entry name" value="METHYL-ACCEPTING CHEMOTAXIS PROTEIN 3"/>
    <property type="match status" value="1"/>
</dbReference>
<reference evidence="8 9" key="1">
    <citation type="submission" date="2019-03" db="EMBL/GenBank/DDBJ databases">
        <title>Genomic Encyclopedia of Type Strains, Phase IV (KMG-IV): sequencing the most valuable type-strain genomes for metagenomic binning, comparative biology and taxonomic classification.</title>
        <authorList>
            <person name="Goeker M."/>
        </authorList>
    </citation>
    <scope>NUCLEOTIDE SEQUENCE [LARGE SCALE GENOMIC DNA]</scope>
    <source>
        <strain evidence="8 9">DSM 12121</strain>
    </source>
</reference>
<dbReference type="GO" id="GO:0005886">
    <property type="term" value="C:plasma membrane"/>
    <property type="evidence" value="ECO:0007669"/>
    <property type="project" value="TreeGrafter"/>
</dbReference>
<dbReference type="InterPro" id="IPR004090">
    <property type="entry name" value="Chemotax_Me-accpt_rcpt"/>
</dbReference>
<dbReference type="Gene3D" id="1.10.287.950">
    <property type="entry name" value="Methyl-accepting chemotaxis protein"/>
    <property type="match status" value="1"/>
</dbReference>
<proteinExistence type="inferred from homology"/>
<feature type="domain" description="HAMP" evidence="7">
    <location>
        <begin position="214"/>
        <end position="266"/>
    </location>
</feature>
<dbReference type="SMART" id="SM00304">
    <property type="entry name" value="HAMP"/>
    <property type="match status" value="1"/>
</dbReference>
<feature type="transmembrane region" description="Helical" evidence="5">
    <location>
        <begin position="194"/>
        <end position="212"/>
    </location>
</feature>
<dbReference type="SUPFAM" id="SSF58104">
    <property type="entry name" value="Methyl-accepting chemotaxis protein (MCP) signaling domain"/>
    <property type="match status" value="1"/>
</dbReference>
<evidence type="ECO:0000256" key="1">
    <source>
        <dbReference type="ARBA" id="ARBA00022500"/>
    </source>
</evidence>
<dbReference type="SMART" id="SM00283">
    <property type="entry name" value="MA"/>
    <property type="match status" value="1"/>
</dbReference>
<dbReference type="GO" id="GO:0004888">
    <property type="term" value="F:transmembrane signaling receptor activity"/>
    <property type="evidence" value="ECO:0007669"/>
    <property type="project" value="InterPro"/>
</dbReference>
<dbReference type="PANTHER" id="PTHR43531">
    <property type="entry name" value="PROTEIN ICFG"/>
    <property type="match status" value="1"/>
</dbReference>
<dbReference type="PROSITE" id="PS50111">
    <property type="entry name" value="CHEMOTAXIS_TRANSDUC_2"/>
    <property type="match status" value="1"/>
</dbReference>
<dbReference type="CDD" id="cd06225">
    <property type="entry name" value="HAMP"/>
    <property type="match status" value="1"/>
</dbReference>
<comment type="similarity">
    <text evidence="2">Belongs to the methyl-accepting chemotaxis (MCP) protein family.</text>
</comment>
<gene>
    <name evidence="8" type="ORF">C7389_14218</name>
</gene>
<organism evidence="8 9">
    <name type="scientific">Azoarcus indigens</name>
    <dbReference type="NCBI Taxonomy" id="29545"/>
    <lineage>
        <taxon>Bacteria</taxon>
        <taxon>Pseudomonadati</taxon>
        <taxon>Pseudomonadota</taxon>
        <taxon>Betaproteobacteria</taxon>
        <taxon>Rhodocyclales</taxon>
        <taxon>Zoogloeaceae</taxon>
        <taxon>Azoarcus</taxon>
    </lineage>
</organism>
<dbReference type="EMBL" id="SNVV01000042">
    <property type="protein sequence ID" value="TDN43247.1"/>
    <property type="molecule type" value="Genomic_DNA"/>
</dbReference>
<keyword evidence="1" id="KW-0145">Chemotaxis</keyword>
<feature type="compositionally biased region" description="Basic and acidic residues" evidence="4">
    <location>
        <begin position="517"/>
        <end position="531"/>
    </location>
</feature>
<evidence type="ECO:0000259" key="6">
    <source>
        <dbReference type="PROSITE" id="PS50111"/>
    </source>
</evidence>
<keyword evidence="3" id="KW-0807">Transducer</keyword>
<dbReference type="InterPro" id="IPR024478">
    <property type="entry name" value="HlyB_4HB_MCP"/>
</dbReference>
<dbReference type="PROSITE" id="PS50885">
    <property type="entry name" value="HAMP"/>
    <property type="match status" value="1"/>
</dbReference>
<dbReference type="OrthoDB" id="9177860at2"/>
<dbReference type="Pfam" id="PF00015">
    <property type="entry name" value="MCPsignal"/>
    <property type="match status" value="1"/>
</dbReference>
<dbReference type="AlphaFoldDB" id="A0A4R6DF93"/>
<dbReference type="Pfam" id="PF12729">
    <property type="entry name" value="4HB_MCP_1"/>
    <property type="match status" value="1"/>
</dbReference>
<dbReference type="InterPro" id="IPR051310">
    <property type="entry name" value="MCP_chemotaxis"/>
</dbReference>
<evidence type="ECO:0000256" key="3">
    <source>
        <dbReference type="PROSITE-ProRule" id="PRU00284"/>
    </source>
</evidence>
<evidence type="ECO:0000256" key="2">
    <source>
        <dbReference type="ARBA" id="ARBA00029447"/>
    </source>
</evidence>